<dbReference type="Pfam" id="PF00528">
    <property type="entry name" value="BPD_transp_1"/>
    <property type="match status" value="1"/>
</dbReference>
<proteinExistence type="inferred from homology"/>
<sequence length="271" mass="28697">MTAAPTQTKKQTGKGSSREPLLWGLLGVGILLALFEIVPRFGLLNSRYVPPLSDVLAALGGQLTDGGFWVALGSTILGWLLGLAIASVLGVAGGVVVASIPILNRMLSSTIEFLRPIPSVALVPIAALLFGTTMQATLLLVVFASFWQVLIQVMYGVRDIDRVAMDTARTYRLGAFWTIRKVVWPSIMPYVVIGIRLAAAVALILEITGELVIGSPGIGKLIVVAQSSVATSTMYALVLVAALLGVLVNVGTRHIEGRVLFWHASVRSEGA</sequence>
<feature type="transmembrane region" description="Helical" evidence="7">
    <location>
        <begin position="182"/>
        <end position="205"/>
    </location>
</feature>
<evidence type="ECO:0000256" key="2">
    <source>
        <dbReference type="ARBA" id="ARBA00022448"/>
    </source>
</evidence>
<evidence type="ECO:0000256" key="7">
    <source>
        <dbReference type="RuleBase" id="RU363032"/>
    </source>
</evidence>
<evidence type="ECO:0000313" key="9">
    <source>
        <dbReference type="EMBL" id="GAA3692197.1"/>
    </source>
</evidence>
<dbReference type="RefSeq" id="WP_345152309.1">
    <property type="nucleotide sequence ID" value="NZ_BAABEO010000020.1"/>
</dbReference>
<evidence type="ECO:0000259" key="8">
    <source>
        <dbReference type="PROSITE" id="PS50928"/>
    </source>
</evidence>
<feature type="transmembrane region" description="Helical" evidence="7">
    <location>
        <begin position="113"/>
        <end position="130"/>
    </location>
</feature>
<feature type="transmembrane region" description="Helical" evidence="7">
    <location>
        <begin position="225"/>
        <end position="248"/>
    </location>
</feature>
<feature type="domain" description="ABC transmembrane type-1" evidence="8">
    <location>
        <begin position="72"/>
        <end position="256"/>
    </location>
</feature>
<dbReference type="PROSITE" id="PS50928">
    <property type="entry name" value="ABC_TM1"/>
    <property type="match status" value="1"/>
</dbReference>
<dbReference type="InterPro" id="IPR000515">
    <property type="entry name" value="MetI-like"/>
</dbReference>
<feature type="transmembrane region" description="Helical" evidence="7">
    <location>
        <begin position="136"/>
        <end position="157"/>
    </location>
</feature>
<keyword evidence="2 7" id="KW-0813">Transport</keyword>
<dbReference type="Proteomes" id="UP001500752">
    <property type="component" value="Unassembled WGS sequence"/>
</dbReference>
<comment type="similarity">
    <text evidence="7">Belongs to the binding-protein-dependent transport system permease family.</text>
</comment>
<keyword evidence="5 7" id="KW-1133">Transmembrane helix</keyword>
<keyword evidence="3" id="KW-1003">Cell membrane</keyword>
<accession>A0ABP7CK52</accession>
<keyword evidence="10" id="KW-1185">Reference proteome</keyword>
<gene>
    <name evidence="9" type="ORF">GCM10023081_32100</name>
</gene>
<dbReference type="CDD" id="cd06261">
    <property type="entry name" value="TM_PBP2"/>
    <property type="match status" value="1"/>
</dbReference>
<dbReference type="InterPro" id="IPR035906">
    <property type="entry name" value="MetI-like_sf"/>
</dbReference>
<comment type="subcellular location">
    <subcellularLocation>
        <location evidence="1 7">Cell membrane</location>
        <topology evidence="1 7">Multi-pass membrane protein</topology>
    </subcellularLocation>
</comment>
<evidence type="ECO:0000256" key="5">
    <source>
        <dbReference type="ARBA" id="ARBA00022989"/>
    </source>
</evidence>
<reference evidence="10" key="1">
    <citation type="journal article" date="2019" name="Int. J. Syst. Evol. Microbiol.">
        <title>The Global Catalogue of Microorganisms (GCM) 10K type strain sequencing project: providing services to taxonomists for standard genome sequencing and annotation.</title>
        <authorList>
            <consortium name="The Broad Institute Genomics Platform"/>
            <consortium name="The Broad Institute Genome Sequencing Center for Infectious Disease"/>
            <person name="Wu L."/>
            <person name="Ma J."/>
        </authorList>
    </citation>
    <scope>NUCLEOTIDE SEQUENCE [LARGE SCALE GENOMIC DNA]</scope>
    <source>
        <strain evidence="10">JCM 30742</strain>
    </source>
</reference>
<evidence type="ECO:0000256" key="3">
    <source>
        <dbReference type="ARBA" id="ARBA00022475"/>
    </source>
</evidence>
<dbReference type="PANTHER" id="PTHR30151:SF0">
    <property type="entry name" value="ABC TRANSPORTER PERMEASE PROTEIN MJ0413-RELATED"/>
    <property type="match status" value="1"/>
</dbReference>
<evidence type="ECO:0000256" key="4">
    <source>
        <dbReference type="ARBA" id="ARBA00022692"/>
    </source>
</evidence>
<name>A0ABP7CK52_9MICC</name>
<keyword evidence="4 7" id="KW-0812">Transmembrane</keyword>
<evidence type="ECO:0000256" key="6">
    <source>
        <dbReference type="ARBA" id="ARBA00023136"/>
    </source>
</evidence>
<evidence type="ECO:0000256" key="1">
    <source>
        <dbReference type="ARBA" id="ARBA00004651"/>
    </source>
</evidence>
<dbReference type="EMBL" id="BAABEO010000020">
    <property type="protein sequence ID" value="GAA3692197.1"/>
    <property type="molecule type" value="Genomic_DNA"/>
</dbReference>
<dbReference type="Gene3D" id="1.10.3720.10">
    <property type="entry name" value="MetI-like"/>
    <property type="match status" value="1"/>
</dbReference>
<evidence type="ECO:0000313" key="10">
    <source>
        <dbReference type="Proteomes" id="UP001500752"/>
    </source>
</evidence>
<organism evidence="9 10">
    <name type="scientific">Arthrobacter ginkgonis</name>
    <dbReference type="NCBI Taxonomy" id="1630594"/>
    <lineage>
        <taxon>Bacteria</taxon>
        <taxon>Bacillati</taxon>
        <taxon>Actinomycetota</taxon>
        <taxon>Actinomycetes</taxon>
        <taxon>Micrococcales</taxon>
        <taxon>Micrococcaceae</taxon>
        <taxon>Arthrobacter</taxon>
    </lineage>
</organism>
<dbReference type="PANTHER" id="PTHR30151">
    <property type="entry name" value="ALKANE SULFONATE ABC TRANSPORTER-RELATED, MEMBRANE SUBUNIT"/>
    <property type="match status" value="1"/>
</dbReference>
<protein>
    <submittedName>
        <fullName evidence="9">ABC transporter permease</fullName>
    </submittedName>
</protein>
<feature type="transmembrane region" description="Helical" evidence="7">
    <location>
        <begin position="21"/>
        <end position="43"/>
    </location>
</feature>
<comment type="caution">
    <text evidence="9">The sequence shown here is derived from an EMBL/GenBank/DDBJ whole genome shotgun (WGS) entry which is preliminary data.</text>
</comment>
<dbReference type="SUPFAM" id="SSF161098">
    <property type="entry name" value="MetI-like"/>
    <property type="match status" value="1"/>
</dbReference>
<feature type="transmembrane region" description="Helical" evidence="7">
    <location>
        <begin position="76"/>
        <end position="101"/>
    </location>
</feature>
<keyword evidence="6 7" id="KW-0472">Membrane</keyword>